<dbReference type="AlphaFoldDB" id="A0A2K2HEH5"/>
<sequence>MERVAEKVEKLNRLSGEILDASIEVHRVLGGPGLLESIYEEALARELSLRGIEVQRQVQIPVAYKGAMVRDSLVLDLLVAGKVIVEVKSVEKFNPIFASQLLTYLRLSNNSLGIIVNFGEKFVKDGFHRVVNRFPV</sequence>
<protein>
    <submittedName>
        <fullName evidence="1">GxxExxY protein</fullName>
    </submittedName>
</protein>
<dbReference type="InterPro" id="IPR026350">
    <property type="entry name" value="GxxExxY"/>
</dbReference>
<organism evidence="1 2">
    <name type="scientific">Geothermobacter hydrogeniphilus</name>
    <dbReference type="NCBI Taxonomy" id="1969733"/>
    <lineage>
        <taxon>Bacteria</taxon>
        <taxon>Pseudomonadati</taxon>
        <taxon>Thermodesulfobacteriota</taxon>
        <taxon>Desulfuromonadia</taxon>
        <taxon>Desulfuromonadales</taxon>
        <taxon>Geothermobacteraceae</taxon>
        <taxon>Geothermobacter</taxon>
    </lineage>
</organism>
<dbReference type="EMBL" id="PPFX01000001">
    <property type="protein sequence ID" value="PNU21653.1"/>
    <property type="molecule type" value="Genomic_DNA"/>
</dbReference>
<reference evidence="1 2" key="1">
    <citation type="journal article" date="2018" name="Genome Announc.">
        <title>Genome Sequence of Geothermobacter sp. HR-1 Iron Reducer from the Loihi Seamount.</title>
        <authorList>
            <person name="Smith H."/>
            <person name="Abuyen K."/>
            <person name="Tremblay J."/>
            <person name="Savalia P."/>
            <person name="Perez-Rodriguez I."/>
            <person name="Emerson D."/>
            <person name="Tully B."/>
            <person name="Amend J."/>
        </authorList>
    </citation>
    <scope>NUCLEOTIDE SEQUENCE [LARGE SCALE GENOMIC DNA]</scope>
    <source>
        <strain evidence="1 2">HR-1</strain>
    </source>
</reference>
<name>A0A2K2HEH5_9BACT</name>
<evidence type="ECO:0000313" key="1">
    <source>
        <dbReference type="EMBL" id="PNU21653.1"/>
    </source>
</evidence>
<dbReference type="Proteomes" id="UP000236340">
    <property type="component" value="Unassembled WGS sequence"/>
</dbReference>
<accession>A0A2K2HEH5</accession>
<dbReference type="RefSeq" id="WP_103113768.1">
    <property type="nucleotide sequence ID" value="NZ_PPFX01000001.1"/>
</dbReference>
<dbReference type="NCBIfam" id="TIGR04256">
    <property type="entry name" value="GxxExxY"/>
    <property type="match status" value="1"/>
</dbReference>
<comment type="caution">
    <text evidence="1">The sequence shown here is derived from an EMBL/GenBank/DDBJ whole genome shotgun (WGS) entry which is preliminary data.</text>
</comment>
<evidence type="ECO:0000313" key="2">
    <source>
        <dbReference type="Proteomes" id="UP000236340"/>
    </source>
</evidence>
<gene>
    <name evidence="1" type="ORF">C2E25_00020</name>
</gene>
<dbReference type="Pfam" id="PF13366">
    <property type="entry name" value="PDDEXK_3"/>
    <property type="match status" value="1"/>
</dbReference>
<proteinExistence type="predicted"/>
<dbReference type="OrthoDB" id="9798792at2"/>